<keyword evidence="8" id="KW-1185">Reference proteome</keyword>
<dbReference type="PROSITE" id="PS00409">
    <property type="entry name" value="PROKAR_NTER_METHYL"/>
    <property type="match status" value="1"/>
</dbReference>
<dbReference type="RefSeq" id="WP_189102843.1">
    <property type="nucleotide sequence ID" value="NZ_BMQO01000016.1"/>
</dbReference>
<evidence type="ECO:0000256" key="2">
    <source>
        <dbReference type="ARBA" id="ARBA00004418"/>
    </source>
</evidence>
<evidence type="ECO:0008006" key="9">
    <source>
        <dbReference type="Google" id="ProtNLM"/>
    </source>
</evidence>
<proteinExistence type="predicted"/>
<feature type="transmembrane region" description="Helical" evidence="6">
    <location>
        <begin position="21"/>
        <end position="49"/>
    </location>
</feature>
<comment type="subcellular location">
    <subcellularLocation>
        <location evidence="1">Cell outer membrane</location>
        <topology evidence="1">Single-pass membrane protein</topology>
    </subcellularLocation>
    <subcellularLocation>
        <location evidence="2">Periplasm</location>
    </subcellularLocation>
</comment>
<evidence type="ECO:0000256" key="4">
    <source>
        <dbReference type="ARBA" id="ARBA00023237"/>
    </source>
</evidence>
<dbReference type="Pfam" id="PF07963">
    <property type="entry name" value="N_methyl"/>
    <property type="match status" value="1"/>
</dbReference>
<evidence type="ECO:0000256" key="3">
    <source>
        <dbReference type="ARBA" id="ARBA00022764"/>
    </source>
</evidence>
<gene>
    <name evidence="7" type="ORF">GCM10008961_28590</name>
</gene>
<organism evidence="7 8">
    <name type="scientific">Deinococcus knuensis</name>
    <dbReference type="NCBI Taxonomy" id="1837380"/>
    <lineage>
        <taxon>Bacteria</taxon>
        <taxon>Thermotogati</taxon>
        <taxon>Deinococcota</taxon>
        <taxon>Deinococci</taxon>
        <taxon>Deinococcales</taxon>
        <taxon>Deinococcaceae</taxon>
        <taxon>Deinococcus</taxon>
    </lineage>
</organism>
<sequence length="156" mass="16644">MISRTNSRARALSAQRESGFTLIEILVAVMLLGLLVITVLAPMTGLFGLSRTTNQQLTSVTQAQDRMEQAKGLWRTQSLYDRDCMKGLDTTGVTVKVQNLSSTFQTTGTAFTPSTSSTCDTTTLSSTFTPVPAKRITVSSGSGSSATTLTLDLARP</sequence>
<name>A0ABQ2SR81_9DEIO</name>
<keyword evidence="6" id="KW-0812">Transmembrane</keyword>
<dbReference type="InterPro" id="IPR012902">
    <property type="entry name" value="N_methyl_site"/>
</dbReference>
<evidence type="ECO:0000256" key="6">
    <source>
        <dbReference type="SAM" id="Phobius"/>
    </source>
</evidence>
<keyword evidence="4" id="KW-0998">Cell outer membrane</keyword>
<dbReference type="InterPro" id="IPR045584">
    <property type="entry name" value="Pilin-like"/>
</dbReference>
<dbReference type="Gene3D" id="3.30.700.10">
    <property type="entry name" value="Glycoprotein, Type 4 Pilin"/>
    <property type="match status" value="1"/>
</dbReference>
<feature type="region of interest" description="Disordered" evidence="5">
    <location>
        <begin position="137"/>
        <end position="156"/>
    </location>
</feature>
<evidence type="ECO:0000256" key="1">
    <source>
        <dbReference type="ARBA" id="ARBA00004203"/>
    </source>
</evidence>
<accession>A0ABQ2SR81</accession>
<protein>
    <recommendedName>
        <fullName evidence="9">Prepilin-type N-terminal cleavage/methylation domain-containing protein</fullName>
    </recommendedName>
</protein>
<comment type="caution">
    <text evidence="7">The sequence shown here is derived from an EMBL/GenBank/DDBJ whole genome shotgun (WGS) entry which is preliminary data.</text>
</comment>
<dbReference type="NCBIfam" id="TIGR02532">
    <property type="entry name" value="IV_pilin_GFxxxE"/>
    <property type="match status" value="1"/>
</dbReference>
<dbReference type="Proteomes" id="UP000620633">
    <property type="component" value="Unassembled WGS sequence"/>
</dbReference>
<evidence type="ECO:0000256" key="5">
    <source>
        <dbReference type="SAM" id="MobiDB-lite"/>
    </source>
</evidence>
<keyword evidence="6" id="KW-1133">Transmembrane helix</keyword>
<keyword evidence="3" id="KW-0574">Periplasm</keyword>
<dbReference type="SUPFAM" id="SSF54523">
    <property type="entry name" value="Pili subunits"/>
    <property type="match status" value="1"/>
</dbReference>
<evidence type="ECO:0000313" key="8">
    <source>
        <dbReference type="Proteomes" id="UP000620633"/>
    </source>
</evidence>
<evidence type="ECO:0000313" key="7">
    <source>
        <dbReference type="EMBL" id="GGS35116.1"/>
    </source>
</evidence>
<reference evidence="8" key="1">
    <citation type="journal article" date="2019" name="Int. J. Syst. Evol. Microbiol.">
        <title>The Global Catalogue of Microorganisms (GCM) 10K type strain sequencing project: providing services to taxonomists for standard genome sequencing and annotation.</title>
        <authorList>
            <consortium name="The Broad Institute Genomics Platform"/>
            <consortium name="The Broad Institute Genome Sequencing Center for Infectious Disease"/>
            <person name="Wu L."/>
            <person name="Ma J."/>
        </authorList>
    </citation>
    <scope>NUCLEOTIDE SEQUENCE [LARGE SCALE GENOMIC DNA]</scope>
    <source>
        <strain evidence="8">JCM 31406</strain>
    </source>
</reference>
<dbReference type="EMBL" id="BMQO01000016">
    <property type="protein sequence ID" value="GGS35116.1"/>
    <property type="molecule type" value="Genomic_DNA"/>
</dbReference>
<keyword evidence="6" id="KW-0472">Membrane</keyword>